<evidence type="ECO:0000256" key="1">
    <source>
        <dbReference type="SAM" id="MobiDB-lite"/>
    </source>
</evidence>
<keyword evidence="3" id="KW-1185">Reference proteome</keyword>
<dbReference type="Proteomes" id="UP000179807">
    <property type="component" value="Unassembled WGS sequence"/>
</dbReference>
<dbReference type="OrthoDB" id="10667272at2759"/>
<dbReference type="EMBL" id="MLAK01000782">
    <property type="protein sequence ID" value="OHT04738.1"/>
    <property type="molecule type" value="Genomic_DNA"/>
</dbReference>
<gene>
    <name evidence="2" type="ORF">TRFO_06169</name>
</gene>
<protein>
    <recommendedName>
        <fullName evidence="4">Doublecortin domain-containing protein</fullName>
    </recommendedName>
</protein>
<proteinExistence type="predicted"/>
<organism evidence="2 3">
    <name type="scientific">Tritrichomonas foetus</name>
    <dbReference type="NCBI Taxonomy" id="1144522"/>
    <lineage>
        <taxon>Eukaryota</taxon>
        <taxon>Metamonada</taxon>
        <taxon>Parabasalia</taxon>
        <taxon>Tritrichomonadida</taxon>
        <taxon>Tritrichomonadidae</taxon>
        <taxon>Tritrichomonas</taxon>
    </lineage>
</organism>
<dbReference type="AlphaFoldDB" id="A0A1J4K1A3"/>
<feature type="region of interest" description="Disordered" evidence="1">
    <location>
        <begin position="181"/>
        <end position="210"/>
    </location>
</feature>
<dbReference type="GeneID" id="94827631"/>
<dbReference type="RefSeq" id="XP_068357874.1">
    <property type="nucleotide sequence ID" value="XM_068492927.1"/>
</dbReference>
<evidence type="ECO:0000313" key="2">
    <source>
        <dbReference type="EMBL" id="OHT04738.1"/>
    </source>
</evidence>
<comment type="caution">
    <text evidence="2">The sequence shown here is derived from an EMBL/GenBank/DDBJ whole genome shotgun (WGS) entry which is preliminary data.</text>
</comment>
<dbReference type="SUPFAM" id="SSF52540">
    <property type="entry name" value="P-loop containing nucleoside triphosphate hydrolases"/>
    <property type="match status" value="1"/>
</dbReference>
<evidence type="ECO:0000313" key="3">
    <source>
        <dbReference type="Proteomes" id="UP000179807"/>
    </source>
</evidence>
<dbReference type="InterPro" id="IPR027417">
    <property type="entry name" value="P-loop_NTPase"/>
</dbReference>
<sequence>MYDSRQTTPTISVPFIYLKLKSVKDSVPRKIIYPSSYDQLLNTALRIFKDFITVRSFFNEDGIQVENMNDVPPGSVLLCSELAPYTDPHNEQDPVQMVTPKKRTFDVMSKTSFTRIFGTEFGDSPAQVVFNPVDTTKGKPVDISDRVPKGINLSPRKNDIPATVAAAKQAKKRESRLVALRKRLSSTPQSKLPEPIKEKTPSPKKSGKFGNFLETGNLSEEFNTPKSDTIQLKSSAKKAELENSIKEAIDPMYVKKAKTEEEVEEVKNSNIYNVFTQLLNDDFLGEDGKEALMYFDKPTRSLIAHLPELEDIQKARWFSKSFDVIHSYGFPIVDESLIGYDSMIGIARCNIMDHRFNTKNGSLHRFNVAITGPRRSGKSTFLSIFIQELLLEMATTEKWKEYFIFALDMEHISEICNDFELFYTYMVEATFKQIEHQCPQNAQYIPMIQKYFLSVLLYENPPQFSKPFRESEQTRVLANELQQIANQLSAAWNDVTAFNQFITNCMMFPKMICDIFGLKHMLFIFDNFEVSDIFICPQAPFSEESDNFEFMSLLVYMITINDFIICCKDPHKLADLHLNVEYLSTLNISTDNAYTNSQFNASINNEIIPLTVEHCGGIPSYVYSWILLNEFYDYTRKIQSRREREEAEITLIEKVENLMKLLFMHEDGEDELTVDSVSRTNVYK</sequence>
<accession>A0A1J4K1A3</accession>
<dbReference type="VEuPathDB" id="TrichDB:TRFO_06169"/>
<reference evidence="2" key="1">
    <citation type="submission" date="2016-10" db="EMBL/GenBank/DDBJ databases">
        <authorList>
            <person name="Benchimol M."/>
            <person name="Almeida L.G."/>
            <person name="Vasconcelos A.T."/>
            <person name="Perreira-Neves A."/>
            <person name="Rosa I.A."/>
            <person name="Tasca T."/>
            <person name="Bogo M.R."/>
            <person name="de Souza W."/>
        </authorList>
    </citation>
    <scope>NUCLEOTIDE SEQUENCE [LARGE SCALE GENOMIC DNA]</scope>
    <source>
        <strain evidence="2">K</strain>
    </source>
</reference>
<name>A0A1J4K1A3_9EUKA</name>
<evidence type="ECO:0008006" key="4">
    <source>
        <dbReference type="Google" id="ProtNLM"/>
    </source>
</evidence>